<dbReference type="RefSeq" id="WP_000179528.1">
    <property type="nucleotide sequence ID" value="NC_018489.1"/>
</dbReference>
<proteinExistence type="predicted"/>
<geneLocation type="plasmid" evidence="2 3">
    <name>p06</name>
</geneLocation>
<name>A0A9W3P1D8_BACTU</name>
<protein>
    <submittedName>
        <fullName evidence="2">Uncharacterized protein</fullName>
    </submittedName>
</protein>
<keyword evidence="1" id="KW-0175">Coiled coil</keyword>
<keyword evidence="2" id="KW-0614">Plasmid</keyword>
<accession>A0A9W3P1D8</accession>
<reference evidence="2 3" key="1">
    <citation type="submission" date="2012-08" db="EMBL/GenBank/DDBJ databases">
        <authorList>
            <person name="Doggett N."/>
            <person name="Teshima H."/>
            <person name="Bruce D."/>
            <person name="Detter J.C."/>
            <person name="Johnson S.L."/>
            <person name="Han C."/>
        </authorList>
    </citation>
    <scope>NUCLEOTIDE SEQUENCE [LARGE SCALE GENOMIC DNA]</scope>
    <source>
        <strain evidence="2 3">HD-771</strain>
        <plasmid evidence="2 3">p06</plasmid>
    </source>
</reference>
<dbReference type="Proteomes" id="UP000005259">
    <property type="component" value="Plasmid p06"/>
</dbReference>
<organism evidence="2 3">
    <name type="scientific">Bacillus thuringiensis HD-771</name>
    <dbReference type="NCBI Taxonomy" id="1218175"/>
    <lineage>
        <taxon>Bacteria</taxon>
        <taxon>Bacillati</taxon>
        <taxon>Bacillota</taxon>
        <taxon>Bacilli</taxon>
        <taxon>Bacillales</taxon>
        <taxon>Bacillaceae</taxon>
        <taxon>Bacillus</taxon>
        <taxon>Bacillus cereus group</taxon>
    </lineage>
</organism>
<dbReference type="EMBL" id="CP003758">
    <property type="protein sequence ID" value="AFQ20069.1"/>
    <property type="molecule type" value="Genomic_DNA"/>
</dbReference>
<dbReference type="AlphaFoldDB" id="A0A9W3P1D8"/>
<dbReference type="KEGG" id="bti:BTG_33700"/>
<feature type="coiled-coil region" evidence="1">
    <location>
        <begin position="84"/>
        <end position="118"/>
    </location>
</feature>
<evidence type="ECO:0000256" key="1">
    <source>
        <dbReference type="SAM" id="Coils"/>
    </source>
</evidence>
<evidence type="ECO:0000313" key="3">
    <source>
        <dbReference type="Proteomes" id="UP000005259"/>
    </source>
</evidence>
<sequence length="122" mass="14327">MATAKKKETTKEPINIDIKIATPKQALATRKLIMDMICRREIEQSDSRQLIYALQGASVEHRSMQEGEKLKIEREKVAIQERAVKVSEEMKLKLEKDNEQLEEEVSELREILKERDERGQRY</sequence>
<gene>
    <name evidence="2" type="ORF">BTG_33700</name>
</gene>
<evidence type="ECO:0000313" key="2">
    <source>
        <dbReference type="EMBL" id="AFQ20069.1"/>
    </source>
</evidence>